<dbReference type="Proteomes" id="UP000525686">
    <property type="component" value="Unassembled WGS sequence"/>
</dbReference>
<comment type="similarity">
    <text evidence="1">Belongs to the short-chain dehydrogenases/reductases (SDR) family.</text>
</comment>
<dbReference type="SUPFAM" id="SSF51735">
    <property type="entry name" value="NAD(P)-binding Rossmann-fold domains"/>
    <property type="match status" value="1"/>
</dbReference>
<reference evidence="7 8" key="1">
    <citation type="submission" date="2019-10" db="EMBL/GenBank/DDBJ databases">
        <title>Streptomyces sp. nov., a novel actinobacterium isolated from alkaline environment.</title>
        <authorList>
            <person name="Golinska P."/>
        </authorList>
    </citation>
    <scope>NUCLEOTIDE SEQUENCE [LARGE SCALE GENOMIC DNA]</scope>
    <source>
        <strain evidence="7 8">OF1</strain>
    </source>
</reference>
<keyword evidence="2" id="KW-0560">Oxidoreductase</keyword>
<accession>A0A5P0YYF0</accession>
<evidence type="ECO:0000313" key="8">
    <source>
        <dbReference type="Proteomes" id="UP000320857"/>
    </source>
</evidence>
<evidence type="ECO:0000313" key="7">
    <source>
        <dbReference type="EMBL" id="MQS04567.1"/>
    </source>
</evidence>
<feature type="chain" id="PRO_5036149114" evidence="3">
    <location>
        <begin position="26"/>
        <end position="302"/>
    </location>
</feature>
<dbReference type="SMART" id="SM00822">
    <property type="entry name" value="PKS_KR"/>
    <property type="match status" value="1"/>
</dbReference>
<protein>
    <submittedName>
        <fullName evidence="7">SDR family oxidoreductase</fullName>
    </submittedName>
</protein>
<organism evidence="7 8">
    <name type="scientific">Streptomyces alkaliterrae</name>
    <dbReference type="NCBI Taxonomy" id="2213162"/>
    <lineage>
        <taxon>Bacteria</taxon>
        <taxon>Bacillati</taxon>
        <taxon>Actinomycetota</taxon>
        <taxon>Actinomycetes</taxon>
        <taxon>Kitasatosporales</taxon>
        <taxon>Streptomycetaceae</taxon>
        <taxon>Streptomyces</taxon>
    </lineage>
</organism>
<evidence type="ECO:0000256" key="2">
    <source>
        <dbReference type="ARBA" id="ARBA00023002"/>
    </source>
</evidence>
<evidence type="ECO:0000259" key="4">
    <source>
        <dbReference type="SMART" id="SM00822"/>
    </source>
</evidence>
<dbReference type="FunFam" id="3.40.50.720:FF:000084">
    <property type="entry name" value="Short-chain dehydrogenase reductase"/>
    <property type="match status" value="1"/>
</dbReference>
<comment type="caution">
    <text evidence="7">The sequence shown here is derived from an EMBL/GenBank/DDBJ whole genome shotgun (WGS) entry which is preliminary data.</text>
</comment>
<dbReference type="PANTHER" id="PTHR24321:SF11">
    <property type="entry name" value="BLR0893 PROTEIN"/>
    <property type="match status" value="1"/>
</dbReference>
<feature type="signal peptide" evidence="3">
    <location>
        <begin position="1"/>
        <end position="25"/>
    </location>
</feature>
<dbReference type="PRINTS" id="PR00081">
    <property type="entry name" value="GDHRDH"/>
</dbReference>
<dbReference type="InterPro" id="IPR002347">
    <property type="entry name" value="SDR_fam"/>
</dbReference>
<dbReference type="InterPro" id="IPR036291">
    <property type="entry name" value="NAD(P)-bd_dom_sf"/>
</dbReference>
<dbReference type="PRINTS" id="PR00080">
    <property type="entry name" value="SDRFAMILY"/>
</dbReference>
<sequence>MLRGAAAGAGAVGALGLLGSATATAAAPAAATTGVRTRSRRFAGKVVLITGGTSGIGEATARGFASAGAKVAFCGRRTERGRAVERDIRRSGGEATYLPADVRVPAEVKRFVDRSVERYGRLDIAFNNAGIQVQKPLHETSVAEWDDTTDTNARGVFLAMKYQIPHLLAGGGGQIIVNSSVGAVVGRPGLSLYQSSKQAVLALVKSAALEYGSRGVRVNAVLPGITDTAMIRPPGLDDATWERAKTALGKLNVDGLGTVADPEHIATAVLAMAGDEFGYLTGVALPVDGGIAAGRRMLLPES</sequence>
<dbReference type="InterPro" id="IPR057326">
    <property type="entry name" value="KR_dom"/>
</dbReference>
<feature type="domain" description="Ketoreductase" evidence="4">
    <location>
        <begin position="45"/>
        <end position="228"/>
    </location>
</feature>
<evidence type="ECO:0000313" key="10">
    <source>
        <dbReference type="Proteomes" id="UP000525686"/>
    </source>
</evidence>
<gene>
    <name evidence="7" type="ORF">FNX44_022370</name>
    <name evidence="5" type="ORF">H3146_06355</name>
    <name evidence="6" type="ORF">H3147_01685</name>
</gene>
<dbReference type="EMBL" id="JABJWZ010000034">
    <property type="protein sequence ID" value="MBB1252990.1"/>
    <property type="molecule type" value="Genomic_DNA"/>
</dbReference>
<keyword evidence="3" id="KW-0732">Signal</keyword>
<dbReference type="AlphaFoldDB" id="A0A5P0YYF0"/>
<dbReference type="CDD" id="cd05233">
    <property type="entry name" value="SDR_c"/>
    <property type="match status" value="1"/>
</dbReference>
<dbReference type="GO" id="GO:0016491">
    <property type="term" value="F:oxidoreductase activity"/>
    <property type="evidence" value="ECO:0007669"/>
    <property type="project" value="UniProtKB-KW"/>
</dbReference>
<evidence type="ECO:0000313" key="9">
    <source>
        <dbReference type="Proteomes" id="UP000517765"/>
    </source>
</evidence>
<dbReference type="OrthoDB" id="7064009at2"/>
<keyword evidence="8" id="KW-1185">Reference proteome</keyword>
<dbReference type="Proteomes" id="UP000320857">
    <property type="component" value="Unassembled WGS sequence"/>
</dbReference>
<evidence type="ECO:0000256" key="1">
    <source>
        <dbReference type="ARBA" id="ARBA00006484"/>
    </source>
</evidence>
<reference evidence="5" key="3">
    <citation type="journal article" name="Syst. Appl. Microbiol.">
        <title>Streptomyces alkaliterrae sp. nov., isolated from an alkaline soil, and emended descriptions of Streptomyces alkaliphilus, Streptomyces calidiresistens and Streptomyces durbertensis.</title>
        <authorList>
            <person name="Swiecimska M."/>
            <person name="Golinska P."/>
            <person name="Nouioui I."/>
            <person name="Wypij M."/>
            <person name="Rai M."/>
            <person name="Sangal V."/>
            <person name="Goodfellow M."/>
        </authorList>
    </citation>
    <scope>NUCLEOTIDE SEQUENCE</scope>
    <source>
        <strain evidence="5">OF3</strain>
        <strain evidence="6">OF8</strain>
    </source>
</reference>
<evidence type="ECO:0000256" key="3">
    <source>
        <dbReference type="SAM" id="SignalP"/>
    </source>
</evidence>
<dbReference type="EMBL" id="JABJXA010000005">
    <property type="protein sequence ID" value="MBB1257543.1"/>
    <property type="molecule type" value="Genomic_DNA"/>
</dbReference>
<name>A0A5P0YYF0_9ACTN</name>
<proteinExistence type="inferred from homology"/>
<dbReference type="PANTHER" id="PTHR24321">
    <property type="entry name" value="DEHYDROGENASES, SHORT CHAIN"/>
    <property type="match status" value="1"/>
</dbReference>
<evidence type="ECO:0000313" key="5">
    <source>
        <dbReference type="EMBL" id="MBB1252990.1"/>
    </source>
</evidence>
<evidence type="ECO:0000313" key="6">
    <source>
        <dbReference type="EMBL" id="MBB1257543.1"/>
    </source>
</evidence>
<dbReference type="Proteomes" id="UP000517765">
    <property type="component" value="Unassembled WGS sequence"/>
</dbReference>
<dbReference type="Pfam" id="PF13561">
    <property type="entry name" value="adh_short_C2"/>
    <property type="match status" value="1"/>
</dbReference>
<dbReference type="EMBL" id="VJYK02000311">
    <property type="protein sequence ID" value="MQS04567.1"/>
    <property type="molecule type" value="Genomic_DNA"/>
</dbReference>
<dbReference type="Gene3D" id="3.40.50.720">
    <property type="entry name" value="NAD(P)-binding Rossmann-like Domain"/>
    <property type="match status" value="1"/>
</dbReference>
<reference evidence="9 10" key="2">
    <citation type="submission" date="2020-05" db="EMBL/GenBank/DDBJ databases">
        <title>Classification of alakaliphilic streptomycetes isolated from an alkaline soil next to Lonar Crater, India and a proposal for the recognition of Streptomyces alkaliterrae sp. nov.</title>
        <authorList>
            <person name="Golinska P."/>
        </authorList>
    </citation>
    <scope>NUCLEOTIDE SEQUENCE [LARGE SCALE GENOMIC DNA]</scope>
    <source>
        <strain evidence="10">OF3</strain>
        <strain evidence="9">OF8</strain>
    </source>
</reference>